<feature type="binding site" evidence="8">
    <location>
        <begin position="184"/>
        <end position="185"/>
    </location>
    <ligand>
        <name>1-deoxy-D-xylulose 5-phosphate</name>
        <dbReference type="ChEBI" id="CHEBI:57792"/>
    </ligand>
</feature>
<proteinExistence type="inferred from homology"/>
<dbReference type="AlphaFoldDB" id="A0A1L4BT53"/>
<dbReference type="CDD" id="cd04728">
    <property type="entry name" value="ThiG"/>
    <property type="match status" value="1"/>
</dbReference>
<dbReference type="STRING" id="573570.F7310_06515"/>
<dbReference type="InterPro" id="IPR033983">
    <property type="entry name" value="Thiazole_synthase_ThiG"/>
</dbReference>
<feature type="domain" description="Thiazole synthase ThiG" evidence="9">
    <location>
        <begin position="4"/>
        <end position="248"/>
    </location>
</feature>
<dbReference type="OrthoDB" id="9805935at2"/>
<dbReference type="Proteomes" id="UP000184222">
    <property type="component" value="Chromosome"/>
</dbReference>
<comment type="subcellular location">
    <subcellularLocation>
        <location evidence="8">Cytoplasm</location>
    </subcellularLocation>
</comment>
<evidence type="ECO:0000256" key="1">
    <source>
        <dbReference type="ARBA" id="ARBA00002834"/>
    </source>
</evidence>
<evidence type="ECO:0000259" key="9">
    <source>
        <dbReference type="Pfam" id="PF05690"/>
    </source>
</evidence>
<keyword evidence="11" id="KW-1185">Reference proteome</keyword>
<dbReference type="Gene3D" id="3.20.20.70">
    <property type="entry name" value="Aldolase class I"/>
    <property type="match status" value="1"/>
</dbReference>
<dbReference type="PANTHER" id="PTHR34266:SF2">
    <property type="entry name" value="THIAZOLE SYNTHASE"/>
    <property type="match status" value="1"/>
</dbReference>
<feature type="binding site" evidence="8">
    <location>
        <position position="157"/>
    </location>
    <ligand>
        <name>1-deoxy-D-xylulose 5-phosphate</name>
        <dbReference type="ChEBI" id="CHEBI:57792"/>
    </ligand>
</feature>
<dbReference type="HAMAP" id="MF_00443">
    <property type="entry name" value="ThiG"/>
    <property type="match status" value="1"/>
</dbReference>
<dbReference type="GO" id="GO:1990107">
    <property type="term" value="F:thiazole synthase activity"/>
    <property type="evidence" value="ECO:0007669"/>
    <property type="project" value="UniProtKB-EC"/>
</dbReference>
<keyword evidence="8" id="KW-0963">Cytoplasm</keyword>
<dbReference type="SUPFAM" id="SSF110399">
    <property type="entry name" value="ThiG-like"/>
    <property type="match status" value="1"/>
</dbReference>
<keyword evidence="6 8" id="KW-0704">Schiff base</keyword>
<dbReference type="InterPro" id="IPR008867">
    <property type="entry name" value="ThiG"/>
</dbReference>
<keyword evidence="5 8" id="KW-0784">Thiamine biosynthesis</keyword>
<dbReference type="UniPathway" id="UPA00060"/>
<name>A0A1L4BT53_9GAMM</name>
<dbReference type="EMBL" id="CP016796">
    <property type="protein sequence ID" value="API87030.1"/>
    <property type="molecule type" value="Genomic_DNA"/>
</dbReference>
<dbReference type="Pfam" id="PF05690">
    <property type="entry name" value="ThiG"/>
    <property type="match status" value="1"/>
</dbReference>
<dbReference type="KEGG" id="frx:F7310_06515"/>
<dbReference type="RefSeq" id="WP_072712667.1">
    <property type="nucleotide sequence ID" value="NZ_CP016796.1"/>
</dbReference>
<evidence type="ECO:0000256" key="5">
    <source>
        <dbReference type="ARBA" id="ARBA00022977"/>
    </source>
</evidence>
<comment type="similarity">
    <text evidence="8">Belongs to the ThiG family.</text>
</comment>
<evidence type="ECO:0000256" key="3">
    <source>
        <dbReference type="ARBA" id="ARBA00011960"/>
    </source>
</evidence>
<sequence length="259" mass="28817">MLDLYGEKFSSRFILGTALYPNLDVMLKAIYQSQSQLLTVSLKKSVTNGDSQNQFWHKLSQTKCKFLPNTAGCRNANEAIEIAEVSREIFETNFIKVEVIGDDYNLQPDTIELVKACKELIKRGFYVLPYTTDDLVVAKYLVDVGCKVLMPWAAPIGSGKGLVNPYALKVLRERFSDIKLIVDAGIGVPSEACEVMEMGYDGVLLNSAVALAGDPILMANAFKLAIESGRKAFESKRMIERDLASPSTNLFETPFWHQD</sequence>
<evidence type="ECO:0000256" key="6">
    <source>
        <dbReference type="ARBA" id="ARBA00023270"/>
    </source>
</evidence>
<dbReference type="GO" id="GO:0005737">
    <property type="term" value="C:cytoplasm"/>
    <property type="evidence" value="ECO:0007669"/>
    <property type="project" value="UniProtKB-SubCell"/>
</dbReference>
<comment type="subunit">
    <text evidence="8">Homotetramer. Forms heterodimers with either ThiH or ThiS.</text>
</comment>
<dbReference type="InterPro" id="IPR013785">
    <property type="entry name" value="Aldolase_TIM"/>
</dbReference>
<reference evidence="10 11" key="1">
    <citation type="journal article" date="2016" name="Appl. Environ. Microbiol.">
        <title>Whole genome relationships among Francisella bacteria of diverse origin define new species and provide specific regions for detection.</title>
        <authorList>
            <person name="Challacombe J.F."/>
            <person name="Petersen J.M."/>
            <person name="Gallegos-Graves V."/>
            <person name="Hodge D."/>
            <person name="Pillai S."/>
            <person name="Kuske C.R."/>
        </authorList>
    </citation>
    <scope>NUCLEOTIDE SEQUENCE [LARGE SCALE GENOMIC DNA]</scope>
    <source>
        <strain evidence="11">TX07-7310</strain>
    </source>
</reference>
<dbReference type="EC" id="2.8.1.10" evidence="3 8"/>
<accession>A0A1L4BT53</accession>
<evidence type="ECO:0000256" key="7">
    <source>
        <dbReference type="ARBA" id="ARBA00049897"/>
    </source>
</evidence>
<protein>
    <recommendedName>
        <fullName evidence="3 8">Thiazole synthase</fullName>
        <ecNumber evidence="3 8">2.8.1.10</ecNumber>
    </recommendedName>
</protein>
<gene>
    <name evidence="8" type="primary">thiG</name>
    <name evidence="10" type="ORF">F7310_06515</name>
</gene>
<dbReference type="GO" id="GO:0009229">
    <property type="term" value="P:thiamine diphosphate biosynthetic process"/>
    <property type="evidence" value="ECO:0007669"/>
    <property type="project" value="UniProtKB-UniRule"/>
</dbReference>
<evidence type="ECO:0000313" key="11">
    <source>
        <dbReference type="Proteomes" id="UP000184222"/>
    </source>
</evidence>
<feature type="active site" description="Schiff-base intermediate with DXP" evidence="8">
    <location>
        <position position="96"/>
    </location>
</feature>
<evidence type="ECO:0000256" key="4">
    <source>
        <dbReference type="ARBA" id="ARBA00022679"/>
    </source>
</evidence>
<dbReference type="PANTHER" id="PTHR34266">
    <property type="entry name" value="THIAZOLE SYNTHASE"/>
    <property type="match status" value="1"/>
</dbReference>
<comment type="function">
    <text evidence="1 8">Catalyzes the rearrangement of 1-deoxy-D-xylulose 5-phosphate (DXP) to produce the thiazole phosphate moiety of thiamine. Sulfur is provided by the thiocarboxylate moiety of the carrier protein ThiS. In vitro, sulfur can be provided by H(2)S.</text>
</comment>
<evidence type="ECO:0000256" key="8">
    <source>
        <dbReference type="HAMAP-Rule" id="MF_00443"/>
    </source>
</evidence>
<evidence type="ECO:0000256" key="2">
    <source>
        <dbReference type="ARBA" id="ARBA00004948"/>
    </source>
</evidence>
<keyword evidence="4 8" id="KW-0808">Transferase</keyword>
<comment type="pathway">
    <text evidence="2 8">Cofactor biosynthesis; thiamine diphosphate biosynthesis.</text>
</comment>
<evidence type="ECO:0000313" key="10">
    <source>
        <dbReference type="EMBL" id="API87030.1"/>
    </source>
</evidence>
<feature type="binding site" evidence="8">
    <location>
        <begin position="206"/>
        <end position="207"/>
    </location>
    <ligand>
        <name>1-deoxy-D-xylulose 5-phosphate</name>
        <dbReference type="ChEBI" id="CHEBI:57792"/>
    </ligand>
</feature>
<comment type="catalytic activity">
    <reaction evidence="7 8">
        <text>[ThiS sulfur-carrier protein]-C-terminal-Gly-aminoethanethioate + 2-iminoacetate + 1-deoxy-D-xylulose 5-phosphate = [ThiS sulfur-carrier protein]-C-terminal Gly-Gly + 2-[(2R,5Z)-2-carboxy-4-methylthiazol-5(2H)-ylidene]ethyl phosphate + 2 H2O + H(+)</text>
        <dbReference type="Rhea" id="RHEA:26297"/>
        <dbReference type="Rhea" id="RHEA-COMP:12909"/>
        <dbReference type="Rhea" id="RHEA-COMP:19908"/>
        <dbReference type="ChEBI" id="CHEBI:15377"/>
        <dbReference type="ChEBI" id="CHEBI:15378"/>
        <dbReference type="ChEBI" id="CHEBI:57792"/>
        <dbReference type="ChEBI" id="CHEBI:62899"/>
        <dbReference type="ChEBI" id="CHEBI:77846"/>
        <dbReference type="ChEBI" id="CHEBI:90778"/>
        <dbReference type="ChEBI" id="CHEBI:232372"/>
        <dbReference type="EC" id="2.8.1.10"/>
    </reaction>
</comment>
<organism evidence="10 11">
    <name type="scientific">Francisella uliginis</name>
    <dbReference type="NCBI Taxonomy" id="573570"/>
    <lineage>
        <taxon>Bacteria</taxon>
        <taxon>Pseudomonadati</taxon>
        <taxon>Pseudomonadota</taxon>
        <taxon>Gammaproteobacteria</taxon>
        <taxon>Thiotrichales</taxon>
        <taxon>Francisellaceae</taxon>
        <taxon>Francisella</taxon>
    </lineage>
</organism>